<organism evidence="2 3">
    <name type="scientific">Actinocatenispora sera</name>
    <dbReference type="NCBI Taxonomy" id="390989"/>
    <lineage>
        <taxon>Bacteria</taxon>
        <taxon>Bacillati</taxon>
        <taxon>Actinomycetota</taxon>
        <taxon>Actinomycetes</taxon>
        <taxon>Micromonosporales</taxon>
        <taxon>Micromonosporaceae</taxon>
        <taxon>Actinocatenispora</taxon>
    </lineage>
</organism>
<dbReference type="AlphaFoldDB" id="A0A810LC13"/>
<proteinExistence type="predicted"/>
<dbReference type="Proteomes" id="UP000680750">
    <property type="component" value="Chromosome"/>
</dbReference>
<name>A0A810LC13_9ACTN</name>
<dbReference type="EMBL" id="AP023354">
    <property type="protein sequence ID" value="BCJ32425.1"/>
    <property type="molecule type" value="Genomic_DNA"/>
</dbReference>
<dbReference type="KEGG" id="aser:Asera_65330"/>
<feature type="region of interest" description="Disordered" evidence="1">
    <location>
        <begin position="53"/>
        <end position="88"/>
    </location>
</feature>
<sequence>MGHQAPQGHHRYGYDTNLNTELIQSRHMQYKTDPGSDPTHYYVDGAGSDLFGKYKPTMDRSQMPGGNDGDIDLSNPHPDPDGRDAHAAGGIYVSDDDKYKKIMEGNTIEHVKARIDSQKQGQVLAIQHAWEKVKQSLETMAADIQRPTDALVAKQAWTGDAAEAFLQNGPGAALKSLDDWIDAAQYNIEGFQHIASVIPTKQQAISDLYEQYKAAVTAEAQRWLKANAPRSGGHHEIKTYTQLDDFLKHGQMEDKQRFMQSVKQAGAIYDLMAQDIEHSMAVEYQTAIGNLQSGRSTTFEGIRNSIIDAPGMPILDLPGRPPGSAPPTGPRATPNGPAPRTFRPASEPPPVADPPAVPDTPPVVETPPPVSADLPTAPPATPPAPEAPPAAPPAPGAPPPVPVAAPAPTGPPGLAGRPAPGSGPGAQRAFRPNVSRPQGLNRSGVLGDRTGNANRPSGPGRAPTGAGEHPNPGRGGSPSPGRGAPPSPAKPTRGRSPGSPGGEPQRGGQGRPPGGRNPASPGRPNRASEQRTPGFPGSTEESTAFTHSGPRSPSVLTGSHQPTADPASTDTPRLSGRPGSGPPNTTKPILNNRQPKKPGAEKRDPRTGHAPPASGWPGSELVGEPPATAPSVLENPTLRARPAVPTDGNEIPRGLRPSGAMRPETNLTSARPNTNSPAELAARKAAQREKERRRKVDAEYEQIRALLQAEEAWQVETPGGPVVSNQPRAEIAHPRPMLGS</sequence>
<feature type="region of interest" description="Disordered" evidence="1">
    <location>
        <begin position="310"/>
        <end position="697"/>
    </location>
</feature>
<feature type="compositionally biased region" description="Polar residues" evidence="1">
    <location>
        <begin position="665"/>
        <end position="677"/>
    </location>
</feature>
<feature type="compositionally biased region" description="Basic and acidic residues" evidence="1">
    <location>
        <begin position="686"/>
        <end position="697"/>
    </location>
</feature>
<feature type="compositionally biased region" description="Gly residues" evidence="1">
    <location>
        <begin position="499"/>
        <end position="513"/>
    </location>
</feature>
<accession>A0A810LC13</accession>
<feature type="compositionally biased region" description="Pro residues" evidence="1">
    <location>
        <begin position="319"/>
        <end position="329"/>
    </location>
</feature>
<evidence type="ECO:0000313" key="2">
    <source>
        <dbReference type="EMBL" id="BCJ32425.1"/>
    </source>
</evidence>
<dbReference type="RefSeq" id="WP_035295620.1">
    <property type="nucleotide sequence ID" value="NZ_AP023354.1"/>
</dbReference>
<feature type="compositionally biased region" description="Pro residues" evidence="1">
    <location>
        <begin position="346"/>
        <end position="411"/>
    </location>
</feature>
<reference evidence="2" key="1">
    <citation type="submission" date="2020-08" db="EMBL/GenBank/DDBJ databases">
        <title>Whole genome shotgun sequence of Actinocatenispora sera NBRC 101916.</title>
        <authorList>
            <person name="Komaki H."/>
            <person name="Tamura T."/>
        </authorList>
    </citation>
    <scope>NUCLEOTIDE SEQUENCE</scope>
    <source>
        <strain evidence="2">NBRC 101916</strain>
    </source>
</reference>
<feature type="compositionally biased region" description="Polar residues" evidence="1">
    <location>
        <begin position="539"/>
        <end position="571"/>
    </location>
</feature>
<protein>
    <submittedName>
        <fullName evidence="2">Uncharacterized protein</fullName>
    </submittedName>
</protein>
<keyword evidence="3" id="KW-1185">Reference proteome</keyword>
<evidence type="ECO:0000313" key="3">
    <source>
        <dbReference type="Proteomes" id="UP000680750"/>
    </source>
</evidence>
<dbReference type="OrthoDB" id="3336155at2"/>
<feature type="compositionally biased region" description="Basic and acidic residues" evidence="1">
    <location>
        <begin position="598"/>
        <end position="607"/>
    </location>
</feature>
<gene>
    <name evidence="2" type="ORF">Asera_65330</name>
</gene>
<feature type="region of interest" description="Disordered" evidence="1">
    <location>
        <begin position="717"/>
        <end position="740"/>
    </location>
</feature>
<evidence type="ECO:0000256" key="1">
    <source>
        <dbReference type="SAM" id="MobiDB-lite"/>
    </source>
</evidence>
<feature type="compositionally biased region" description="Polar residues" evidence="1">
    <location>
        <begin position="584"/>
        <end position="593"/>
    </location>
</feature>